<organism evidence="1 2">
    <name type="scientific">Lucilia cuprina</name>
    <name type="common">Green bottle fly</name>
    <name type="synonym">Australian sheep blowfly</name>
    <dbReference type="NCBI Taxonomy" id="7375"/>
    <lineage>
        <taxon>Eukaryota</taxon>
        <taxon>Metazoa</taxon>
        <taxon>Ecdysozoa</taxon>
        <taxon>Arthropoda</taxon>
        <taxon>Hexapoda</taxon>
        <taxon>Insecta</taxon>
        <taxon>Pterygota</taxon>
        <taxon>Neoptera</taxon>
        <taxon>Endopterygota</taxon>
        <taxon>Diptera</taxon>
        <taxon>Brachycera</taxon>
        <taxon>Muscomorpha</taxon>
        <taxon>Oestroidea</taxon>
        <taxon>Calliphoridae</taxon>
        <taxon>Luciliinae</taxon>
        <taxon>Lucilia</taxon>
    </lineage>
</organism>
<sequence>MKKEFFISPIKLISFTNTQNTSVRNKTLKAKLNTVTINIKGRFNMVLNLHIFFWKCISTQLWSLQRDISIYFVDCISLWA</sequence>
<dbReference type="AlphaFoldDB" id="A0A0L0CP34"/>
<reference evidence="1 2" key="1">
    <citation type="journal article" date="2015" name="Nat. Commun.">
        <title>Lucilia cuprina genome unlocks parasitic fly biology to underpin future interventions.</title>
        <authorList>
            <person name="Anstead C.A."/>
            <person name="Korhonen P.K."/>
            <person name="Young N.D."/>
            <person name="Hall R.S."/>
            <person name="Jex A.R."/>
            <person name="Murali S.C."/>
            <person name="Hughes D.S."/>
            <person name="Lee S.F."/>
            <person name="Perry T."/>
            <person name="Stroehlein A.J."/>
            <person name="Ansell B.R."/>
            <person name="Breugelmans B."/>
            <person name="Hofmann A."/>
            <person name="Qu J."/>
            <person name="Dugan S."/>
            <person name="Lee S.L."/>
            <person name="Chao H."/>
            <person name="Dinh H."/>
            <person name="Han Y."/>
            <person name="Doddapaneni H.V."/>
            <person name="Worley K.C."/>
            <person name="Muzny D.M."/>
            <person name="Ioannidis P."/>
            <person name="Waterhouse R.M."/>
            <person name="Zdobnov E.M."/>
            <person name="James P.J."/>
            <person name="Bagnall N.H."/>
            <person name="Kotze A.C."/>
            <person name="Gibbs R.A."/>
            <person name="Richards S."/>
            <person name="Batterham P."/>
            <person name="Gasser R.B."/>
        </authorList>
    </citation>
    <scope>NUCLEOTIDE SEQUENCE [LARGE SCALE GENOMIC DNA]</scope>
    <source>
        <strain evidence="1 2">LS</strain>
        <tissue evidence="1">Full body</tissue>
    </source>
</reference>
<protein>
    <submittedName>
        <fullName evidence="1">Uncharacterized protein</fullName>
    </submittedName>
</protein>
<evidence type="ECO:0000313" key="2">
    <source>
        <dbReference type="Proteomes" id="UP000037069"/>
    </source>
</evidence>
<dbReference type="Proteomes" id="UP000037069">
    <property type="component" value="Unassembled WGS sequence"/>
</dbReference>
<gene>
    <name evidence="1" type="ORF">FF38_12730</name>
</gene>
<accession>A0A0L0CP34</accession>
<dbReference type="EMBL" id="JRES01000223">
    <property type="protein sequence ID" value="KNC33214.1"/>
    <property type="molecule type" value="Genomic_DNA"/>
</dbReference>
<keyword evidence="2" id="KW-1185">Reference proteome</keyword>
<comment type="caution">
    <text evidence="1">The sequence shown here is derived from an EMBL/GenBank/DDBJ whole genome shotgun (WGS) entry which is preliminary data.</text>
</comment>
<proteinExistence type="predicted"/>
<name>A0A0L0CP34_LUCCU</name>
<evidence type="ECO:0000313" key="1">
    <source>
        <dbReference type="EMBL" id="KNC33214.1"/>
    </source>
</evidence>